<dbReference type="Proteomes" id="UP000533900">
    <property type="component" value="Unassembled WGS sequence"/>
</dbReference>
<evidence type="ECO:0000313" key="2">
    <source>
        <dbReference type="EMBL" id="MBC2844621.1"/>
    </source>
</evidence>
<dbReference type="EMBL" id="JACLCP010000001">
    <property type="protein sequence ID" value="MBC2844621.1"/>
    <property type="molecule type" value="Genomic_DNA"/>
</dbReference>
<sequence>MPILKIILICTLALIFYQDLKERQVYWFLFPLFAACSAVLFYTSTIPELFYVSVGMNIICISILLLIVFLYSRLKLKTTFYKTIGLGDVLLFVGLVFSFSTISFLVIFVFSLLFALVSHLLVKQYSKFHTVPLAGYISLFYGIAYISYWTGLTPSLYAF</sequence>
<gene>
    <name evidence="2" type="ORF">H7F21_05910</name>
</gene>
<organism evidence="2 3">
    <name type="scientific">Winogradskyella flava</name>
    <dbReference type="NCBI Taxonomy" id="1884876"/>
    <lineage>
        <taxon>Bacteria</taxon>
        <taxon>Pseudomonadati</taxon>
        <taxon>Bacteroidota</taxon>
        <taxon>Flavobacteriia</taxon>
        <taxon>Flavobacteriales</taxon>
        <taxon>Flavobacteriaceae</taxon>
        <taxon>Winogradskyella</taxon>
    </lineage>
</organism>
<protein>
    <recommendedName>
        <fullName evidence="4">Type IV leader peptidase family protein</fullName>
    </recommendedName>
</protein>
<dbReference type="AlphaFoldDB" id="A0A842IPB4"/>
<keyword evidence="3" id="KW-1185">Reference proteome</keyword>
<dbReference type="RefSeq" id="WP_185788280.1">
    <property type="nucleotide sequence ID" value="NZ_JACLCP010000001.1"/>
</dbReference>
<proteinExistence type="predicted"/>
<feature type="transmembrane region" description="Helical" evidence="1">
    <location>
        <begin position="49"/>
        <end position="72"/>
    </location>
</feature>
<feature type="transmembrane region" description="Helical" evidence="1">
    <location>
        <begin position="133"/>
        <end position="151"/>
    </location>
</feature>
<evidence type="ECO:0000256" key="1">
    <source>
        <dbReference type="SAM" id="Phobius"/>
    </source>
</evidence>
<keyword evidence="1" id="KW-0472">Membrane</keyword>
<evidence type="ECO:0000313" key="3">
    <source>
        <dbReference type="Proteomes" id="UP000533900"/>
    </source>
</evidence>
<keyword evidence="1" id="KW-0812">Transmembrane</keyword>
<feature type="transmembrane region" description="Helical" evidence="1">
    <location>
        <begin position="103"/>
        <end position="121"/>
    </location>
</feature>
<reference evidence="2" key="1">
    <citation type="submission" date="2020-08" db="EMBL/GenBank/DDBJ databases">
        <title>Winogradskyella ouciana sp. nov., isolated from the hadal seawater of the Mariana Trench.</title>
        <authorList>
            <person name="He X."/>
        </authorList>
    </citation>
    <scope>NUCLEOTIDE SEQUENCE [LARGE SCALE GENOMIC DNA]</scope>
    <source>
        <strain evidence="2">KCTC 52348</strain>
    </source>
</reference>
<name>A0A842IPB4_9FLAO</name>
<evidence type="ECO:0008006" key="4">
    <source>
        <dbReference type="Google" id="ProtNLM"/>
    </source>
</evidence>
<accession>A0A842IPB4</accession>
<keyword evidence="1" id="KW-1133">Transmembrane helix</keyword>
<comment type="caution">
    <text evidence="2">The sequence shown here is derived from an EMBL/GenBank/DDBJ whole genome shotgun (WGS) entry which is preliminary data.</text>
</comment>
<feature type="transmembrane region" description="Helical" evidence="1">
    <location>
        <begin position="25"/>
        <end position="43"/>
    </location>
</feature>